<keyword evidence="1" id="KW-0812">Transmembrane</keyword>
<dbReference type="EMBL" id="AP019514">
    <property type="protein sequence ID" value="BBI60230.1"/>
    <property type="molecule type" value="Genomic_DNA"/>
</dbReference>
<dbReference type="Pfam" id="PF05982">
    <property type="entry name" value="Sbt_1"/>
    <property type="match status" value="1"/>
</dbReference>
<evidence type="ECO:0000256" key="1">
    <source>
        <dbReference type="SAM" id="Phobius"/>
    </source>
</evidence>
<dbReference type="PANTHER" id="PTHR40400">
    <property type="entry name" value="SLR1512 PROTEIN"/>
    <property type="match status" value="1"/>
</dbReference>
<feature type="transmembrane region" description="Helical" evidence="1">
    <location>
        <begin position="55"/>
        <end position="78"/>
    </location>
</feature>
<protein>
    <submittedName>
        <fullName evidence="2">Sodium-dependent bicarbonate transport family permease</fullName>
    </submittedName>
</protein>
<gene>
    <name evidence="2" type="ORF">HSBAA_15360</name>
</gene>
<feature type="transmembrane region" description="Helical" evidence="1">
    <location>
        <begin position="252"/>
        <end position="272"/>
    </location>
</feature>
<feature type="transmembrane region" description="Helical" evidence="1">
    <location>
        <begin position="31"/>
        <end position="49"/>
    </location>
</feature>
<feature type="transmembrane region" description="Helical" evidence="1">
    <location>
        <begin position="6"/>
        <end position="24"/>
    </location>
</feature>
<accession>A0A455U2I0</accession>
<reference evidence="2 3" key="1">
    <citation type="journal article" date="2019" name="Microbiol. Resour. Announc.">
        <title>Complete Genome Sequence of Halomonas sulfidaeris Strain Esulfide1 Isolated from a Metal Sulfide Rock at a Depth of 2,200 Meters, Obtained Using Nanopore Sequencing.</title>
        <authorList>
            <person name="Saito M."/>
            <person name="Nishigata A."/>
            <person name="Galipon J."/>
            <person name="Arakawa K."/>
        </authorList>
    </citation>
    <scope>NUCLEOTIDE SEQUENCE [LARGE SCALE GENOMIC DNA]</scope>
    <source>
        <strain evidence="2 3">ATCC BAA-803</strain>
    </source>
</reference>
<feature type="transmembrane region" description="Helical" evidence="1">
    <location>
        <begin position="191"/>
        <end position="212"/>
    </location>
</feature>
<dbReference type="Proteomes" id="UP000320231">
    <property type="component" value="Chromosome"/>
</dbReference>
<keyword evidence="1" id="KW-1133">Transmembrane helix</keyword>
<sequence length="297" mass="31376">MPDIVVMFFVLGVVAGVVRSDLSIPKAAYDILSLLLMLTIGLKGGMALHGSLNTALLIELAGVTLLGIMIPLVIFPVVRYLVRLSLADSASLTAHYGSVSAGTFAVALAYTEAHNLVTGGQVTLYLVLLELPAIMLGLMLYRRLSRNGTNAATSGLWHETLTNRGVILLVGGVLIGWLYGPDAGESVTGLYTNAFHGILAIFLLEMGLVAAETLRSLRWGHSRLIMFALAAPIVLSCFGLLMAYWLGLPAGSAVILASLTASASYIAAPLPFGPPFQMPTLALPCWHLWGSPSLSTC</sequence>
<feature type="transmembrane region" description="Helical" evidence="1">
    <location>
        <begin position="90"/>
        <end position="110"/>
    </location>
</feature>
<dbReference type="KEGG" id="hsr:HSBAA_15360"/>
<feature type="transmembrane region" description="Helical" evidence="1">
    <location>
        <begin position="161"/>
        <end position="179"/>
    </location>
</feature>
<name>A0A455U2I0_9GAMM</name>
<organism evidence="2 3">
    <name type="scientific">Vreelandella sulfidaeris</name>
    <dbReference type="NCBI Taxonomy" id="115553"/>
    <lineage>
        <taxon>Bacteria</taxon>
        <taxon>Pseudomonadati</taxon>
        <taxon>Pseudomonadota</taxon>
        <taxon>Gammaproteobacteria</taxon>
        <taxon>Oceanospirillales</taxon>
        <taxon>Halomonadaceae</taxon>
        <taxon>Vreelandella</taxon>
    </lineage>
</organism>
<keyword evidence="1" id="KW-0472">Membrane</keyword>
<evidence type="ECO:0000313" key="3">
    <source>
        <dbReference type="Proteomes" id="UP000320231"/>
    </source>
</evidence>
<dbReference type="AlphaFoldDB" id="A0A455U2I0"/>
<dbReference type="PANTHER" id="PTHR40400:SF1">
    <property type="entry name" value="SLR1512 PROTEIN"/>
    <property type="match status" value="1"/>
</dbReference>
<proteinExistence type="predicted"/>
<dbReference type="InterPro" id="IPR010293">
    <property type="entry name" value="Sbt_1"/>
</dbReference>
<evidence type="ECO:0000313" key="2">
    <source>
        <dbReference type="EMBL" id="BBI60230.1"/>
    </source>
</evidence>
<feature type="transmembrane region" description="Helical" evidence="1">
    <location>
        <begin position="224"/>
        <end position="246"/>
    </location>
</feature>
<feature type="transmembrane region" description="Helical" evidence="1">
    <location>
        <begin position="122"/>
        <end position="141"/>
    </location>
</feature>